<evidence type="ECO:0000313" key="2">
    <source>
        <dbReference type="Proteomes" id="UP001560296"/>
    </source>
</evidence>
<dbReference type="RefSeq" id="WP_369286838.1">
    <property type="nucleotide sequence ID" value="NZ_JBFTEG010000004.1"/>
</dbReference>
<gene>
    <name evidence="1" type="ORF">AB5S05_07290</name>
</gene>
<dbReference type="InterPro" id="IPR021747">
    <property type="entry name" value="DUF3313"/>
</dbReference>
<comment type="caution">
    <text evidence="1">The sequence shown here is derived from an EMBL/GenBank/DDBJ whole genome shotgun (WGS) entry which is preliminary data.</text>
</comment>
<accession>A0ABV3YUU8</accession>
<sequence>MGVVTLVRDLVGNVVDDDDAVEQHQRHEDQHSESDVIQHVWLPWRWISQQALGRGYVVRQGAPRNGLALFVVQRGALRNPVASAPPDPVWGGFIPSLPEAHLQLSDHNPIWRCAMTMKVPVALGLATALLLSGCASDSTRPEQYSGFLADYSALQPAQSASGAPIMRWVSPGFDLQRYSSVLVERPQFYPAPQPSAQVSQQTLDAIASYLQQAMQRELAGRLRIVEQADQDTLVLRSAISAVNLSPEGLKVYEVVPVALVAAAASTVAGTRDLNTEIYVELEALDARSSAPMARVVRKGHGLQLENDSTQLRLEDIKPALDVWAQDARDFKP</sequence>
<reference evidence="1 2" key="1">
    <citation type="submission" date="2024-07" db="EMBL/GenBank/DDBJ databases">
        <authorList>
            <person name="Li M."/>
        </authorList>
    </citation>
    <scope>NUCLEOTIDE SEQUENCE [LARGE SCALE GENOMIC DNA]</scope>
    <source>
        <strain evidence="1 2">25A3E</strain>
    </source>
</reference>
<dbReference type="Pfam" id="PF11769">
    <property type="entry name" value="DUF3313"/>
    <property type="match status" value="1"/>
</dbReference>
<dbReference type="EMBL" id="JBFTEG010000004">
    <property type="protein sequence ID" value="MEX6501862.1"/>
    <property type="molecule type" value="Genomic_DNA"/>
</dbReference>
<proteinExistence type="predicted"/>
<keyword evidence="2" id="KW-1185">Reference proteome</keyword>
<dbReference type="Proteomes" id="UP001560296">
    <property type="component" value="Unassembled WGS sequence"/>
</dbReference>
<name>A0ABV3YUU8_9PSED</name>
<organism evidence="1 2">
    <name type="scientific">Pseudomonas zhanjiangensis</name>
    <dbReference type="NCBI Taxonomy" id="3239015"/>
    <lineage>
        <taxon>Bacteria</taxon>
        <taxon>Pseudomonadati</taxon>
        <taxon>Pseudomonadota</taxon>
        <taxon>Gammaproteobacteria</taxon>
        <taxon>Pseudomonadales</taxon>
        <taxon>Pseudomonadaceae</taxon>
        <taxon>Pseudomonas</taxon>
    </lineage>
</organism>
<evidence type="ECO:0000313" key="1">
    <source>
        <dbReference type="EMBL" id="MEX6501862.1"/>
    </source>
</evidence>
<protein>
    <submittedName>
        <fullName evidence="1">DUF3313 domain-containing protein</fullName>
    </submittedName>
</protein>